<dbReference type="EMBL" id="CP042909">
    <property type="protein sequence ID" value="QJA05858.1"/>
    <property type="molecule type" value="Genomic_DNA"/>
</dbReference>
<dbReference type="Proteomes" id="UP000501253">
    <property type="component" value="Chromosome"/>
</dbReference>
<evidence type="ECO:0000313" key="2">
    <source>
        <dbReference type="Proteomes" id="UP000501253"/>
    </source>
</evidence>
<dbReference type="AlphaFoldDB" id="A0A6H1WRR3"/>
<gene>
    <name evidence="1" type="ORF">FVE67_03175</name>
</gene>
<proteinExistence type="predicted"/>
<reference evidence="1 2" key="1">
    <citation type="submission" date="2019-08" db="EMBL/GenBank/DDBJ databases">
        <title>Complete genome sequence of Thermosulfurimonas marina SU872T, an anaerobic thermophilic chemolithoautotrophic bacterium isolated from a shallow marine hydrothermal vent.</title>
        <authorList>
            <person name="Allioux M."/>
            <person name="Jebbar M."/>
            <person name="Slobodkina G."/>
            <person name="Slobodkin A."/>
            <person name="Moalic Y."/>
            <person name="Frolova A."/>
            <person name="Shao Z."/>
            <person name="Alain K."/>
        </authorList>
    </citation>
    <scope>NUCLEOTIDE SEQUENCE [LARGE SCALE GENOMIC DNA]</scope>
    <source>
        <strain evidence="1 2">SU872</strain>
    </source>
</reference>
<sequence length="105" mass="12001">MQRLPLKYLKPGMRTAQEVRDEKGRVLCPAGTTLSPEILERFAKMGVSYVTVEGHPVNFPWEKTLAEELAALEKRFSQALHPFLLELKEVLREVLGELHRESEDA</sequence>
<accession>A0A6H1WRR3</accession>
<keyword evidence="2" id="KW-1185">Reference proteome</keyword>
<name>A0A6H1WRR3_9BACT</name>
<dbReference type="KEGG" id="tmai:FVE67_03175"/>
<protein>
    <submittedName>
        <fullName evidence="1">Uncharacterized protein</fullName>
    </submittedName>
</protein>
<evidence type="ECO:0000313" key="1">
    <source>
        <dbReference type="EMBL" id="QJA05858.1"/>
    </source>
</evidence>
<organism evidence="1 2">
    <name type="scientific">Thermosulfurimonas marina</name>
    <dbReference type="NCBI Taxonomy" id="2047767"/>
    <lineage>
        <taxon>Bacteria</taxon>
        <taxon>Pseudomonadati</taxon>
        <taxon>Thermodesulfobacteriota</taxon>
        <taxon>Thermodesulfobacteria</taxon>
        <taxon>Thermodesulfobacteriales</taxon>
        <taxon>Thermodesulfobacteriaceae</taxon>
        <taxon>Thermosulfurimonas</taxon>
    </lineage>
</organism>